<dbReference type="RefSeq" id="WP_219549536.1">
    <property type="nucleotide sequence ID" value="NZ_JAHKRN010000048.1"/>
</dbReference>
<evidence type="ECO:0000256" key="1">
    <source>
        <dbReference type="ARBA" id="ARBA00004651"/>
    </source>
</evidence>
<dbReference type="CDD" id="cd06582">
    <property type="entry name" value="TM_PBP1_LivH_like"/>
    <property type="match status" value="1"/>
</dbReference>
<comment type="subcellular location">
    <subcellularLocation>
        <location evidence="1">Cell membrane</location>
        <topology evidence="1">Multi-pass membrane protein</topology>
    </subcellularLocation>
</comment>
<dbReference type="InterPro" id="IPR003439">
    <property type="entry name" value="ABC_transporter-like_ATP-bd"/>
</dbReference>
<dbReference type="CDD" id="cd06581">
    <property type="entry name" value="TM_PBP1_LivM_like"/>
    <property type="match status" value="1"/>
</dbReference>
<feature type="transmembrane region" description="Helical" evidence="9">
    <location>
        <begin position="202"/>
        <end position="222"/>
    </location>
</feature>
<comment type="caution">
    <text evidence="11">The sequence shown here is derived from an EMBL/GenBank/DDBJ whole genome shotgun (WGS) entry which is preliminary data.</text>
</comment>
<dbReference type="GO" id="GO:0005524">
    <property type="term" value="F:ATP binding"/>
    <property type="evidence" value="ECO:0007669"/>
    <property type="project" value="UniProtKB-KW"/>
</dbReference>
<dbReference type="PANTHER" id="PTHR43820">
    <property type="entry name" value="HIGH-AFFINITY BRANCHED-CHAIN AMINO ACID TRANSPORT ATP-BINDING PROTEIN LIVF"/>
    <property type="match status" value="1"/>
</dbReference>
<evidence type="ECO:0000256" key="2">
    <source>
        <dbReference type="ARBA" id="ARBA00005417"/>
    </source>
</evidence>
<feature type="transmembrane region" description="Helical" evidence="9">
    <location>
        <begin position="570"/>
        <end position="586"/>
    </location>
</feature>
<feature type="transmembrane region" description="Helical" evidence="9">
    <location>
        <begin position="256"/>
        <end position="275"/>
    </location>
</feature>
<keyword evidence="11" id="KW-0547">Nucleotide-binding</keyword>
<evidence type="ECO:0000256" key="4">
    <source>
        <dbReference type="ARBA" id="ARBA00022475"/>
    </source>
</evidence>
<feature type="transmembrane region" description="Helical" evidence="9">
    <location>
        <begin position="290"/>
        <end position="311"/>
    </location>
</feature>
<feature type="transmembrane region" description="Helical" evidence="9">
    <location>
        <begin position="96"/>
        <end position="118"/>
    </location>
</feature>
<gene>
    <name evidence="11" type="ORF">ACFPUY_28515</name>
</gene>
<evidence type="ECO:0000313" key="11">
    <source>
        <dbReference type="EMBL" id="MFC5819058.1"/>
    </source>
</evidence>
<feature type="transmembrane region" description="Helical" evidence="9">
    <location>
        <begin position="415"/>
        <end position="435"/>
    </location>
</feature>
<evidence type="ECO:0000256" key="9">
    <source>
        <dbReference type="SAM" id="Phobius"/>
    </source>
</evidence>
<dbReference type="InterPro" id="IPR003593">
    <property type="entry name" value="AAA+_ATPase"/>
</dbReference>
<keyword evidence="11" id="KW-0067">ATP-binding</keyword>
<feature type="transmembrane region" description="Helical" evidence="9">
    <location>
        <begin position="6"/>
        <end position="26"/>
    </location>
</feature>
<evidence type="ECO:0000256" key="8">
    <source>
        <dbReference type="ARBA" id="ARBA00023136"/>
    </source>
</evidence>
<feature type="transmembrane region" description="Helical" evidence="9">
    <location>
        <begin position="156"/>
        <end position="173"/>
    </location>
</feature>
<dbReference type="PANTHER" id="PTHR43820:SF4">
    <property type="entry name" value="HIGH-AFFINITY BRANCHED-CHAIN AMINO ACID TRANSPORT ATP-BINDING PROTEIN LIVF"/>
    <property type="match status" value="1"/>
</dbReference>
<feature type="transmembrane region" description="Helical" evidence="9">
    <location>
        <begin position="33"/>
        <end position="49"/>
    </location>
</feature>
<evidence type="ECO:0000256" key="6">
    <source>
        <dbReference type="ARBA" id="ARBA00022970"/>
    </source>
</evidence>
<keyword evidence="7 9" id="KW-1133">Transmembrane helix</keyword>
<keyword evidence="6" id="KW-0029">Amino-acid transport</keyword>
<evidence type="ECO:0000256" key="7">
    <source>
        <dbReference type="ARBA" id="ARBA00022989"/>
    </source>
</evidence>
<dbReference type="InterPro" id="IPR043428">
    <property type="entry name" value="LivM-like"/>
</dbReference>
<feature type="transmembrane region" description="Helical" evidence="9">
    <location>
        <begin position="366"/>
        <end position="383"/>
    </location>
</feature>
<feature type="transmembrane region" description="Helical" evidence="9">
    <location>
        <begin position="442"/>
        <end position="461"/>
    </location>
</feature>
<evidence type="ECO:0000256" key="3">
    <source>
        <dbReference type="ARBA" id="ARBA00022448"/>
    </source>
</evidence>
<protein>
    <submittedName>
        <fullName evidence="11">ATP-binding cassette domain-containing protein</fullName>
    </submittedName>
</protein>
<feature type="transmembrane region" description="Helical" evidence="9">
    <location>
        <begin position="61"/>
        <end position="84"/>
    </location>
</feature>
<feature type="transmembrane region" description="Helical" evidence="9">
    <location>
        <begin position="234"/>
        <end position="251"/>
    </location>
</feature>
<dbReference type="InterPro" id="IPR052156">
    <property type="entry name" value="BCAA_Transport_ATP-bd_LivF"/>
</dbReference>
<evidence type="ECO:0000259" key="10">
    <source>
        <dbReference type="PROSITE" id="PS50893"/>
    </source>
</evidence>
<dbReference type="CDD" id="cd03224">
    <property type="entry name" value="ABC_TM1139_LivF_branched"/>
    <property type="match status" value="1"/>
</dbReference>
<reference evidence="12" key="1">
    <citation type="journal article" date="2019" name="Int. J. Syst. Evol. Microbiol.">
        <title>The Global Catalogue of Microorganisms (GCM) 10K type strain sequencing project: providing services to taxonomists for standard genome sequencing and annotation.</title>
        <authorList>
            <consortium name="The Broad Institute Genomics Platform"/>
            <consortium name="The Broad Institute Genome Sequencing Center for Infectious Disease"/>
            <person name="Wu L."/>
            <person name="Ma J."/>
        </authorList>
    </citation>
    <scope>NUCLEOTIDE SEQUENCE [LARGE SCALE GENOMIC DNA]</scope>
    <source>
        <strain evidence="12">CGMCC 4.7106</strain>
    </source>
</reference>
<feature type="transmembrane region" description="Helical" evidence="9">
    <location>
        <begin position="540"/>
        <end position="564"/>
    </location>
</feature>
<keyword evidence="12" id="KW-1185">Reference proteome</keyword>
<sequence>MQFFSIAISGAVSGAIYALLAIGLVLSHSTSRIFNFGHAATAFASAYLYHQLHVALGWNKWLTLLFVVLLFAPLMGWAWDRLVFSRLTDAEESTKIVAGVGVLIVVPAFVLLVCGALRDLFGIPFQDVAEVYQVPGVLPPAQHVLAEGLVLSNDQLVALAASILLFLAMWAFLRFTSLGLHMRTAVDSPVLARLRGIDTGRVSTLSWVISFFVAAIAGVLAAPFPGPFGLVNDNYTLALFVATTAAVVAGLRSVPLAFLAGLLIGALRNVVVAYVNEDYLGAVGAWAAKVYGLTASVPYAVLFIALIFLGYDRKRRKAGTSASAAKPTPDYRDDLTPFKKALPWIIKSAIILVPALTFANGIWRQLLIYGLALGIILLSFTIVTGLGGMVSLAQGAFATAAGLTVGLLLANGWHYVPAAVVGVLVAAVLGALTALPALRLSGLSLTFATLALALLATNVLFKMEWFSNGTAGWSIPRPRFGPIDLGDDRVLLVVCFLTVLLMVWIAGNLTDSAAGRAMIAVRTAEPAASASAVSPPVTKLLIFVISAAVAGLGGILAVTVYGTILNTANPPQATFLWLAIVVIIGIRQPGGAIEAGIISAVLPWIMAHGFTLGPISWGGTSNDLIPQVLFGLGAIQLAAQPNGLLAAQSKAARHRRDRKRAELTATAASTTVAAEAAEEPPLTVREPDAAPATAAAGSAAGTAAGNGGGSGLLELDGVRAAYGEVEVLHGIDLAVREGTILALLGANGSGKTTLCSAIAGLVPATGGRIVFDGEDITALGALERVERGLVLVPESRGVFPSITVDENLSIWLPSKADRAQVYEQFESLARRAGQPAGNLSGGEQQMLSLAPFLVRRPRLLISDEPSLGLAQLVTAEIMAAFQRLQREGTTVVLVEEKARDVLTVADQVGALQTGHLRWVNDRSEVDEQQVAAAYLGMSAVVH</sequence>
<evidence type="ECO:0000256" key="5">
    <source>
        <dbReference type="ARBA" id="ARBA00022692"/>
    </source>
</evidence>
<dbReference type="Proteomes" id="UP001596096">
    <property type="component" value="Unassembled WGS sequence"/>
</dbReference>
<proteinExistence type="inferred from homology"/>
<organism evidence="11 12">
    <name type="scientific">Nonomuraea harbinensis</name>
    <dbReference type="NCBI Taxonomy" id="1286938"/>
    <lineage>
        <taxon>Bacteria</taxon>
        <taxon>Bacillati</taxon>
        <taxon>Actinomycetota</taxon>
        <taxon>Actinomycetes</taxon>
        <taxon>Streptosporangiales</taxon>
        <taxon>Streptosporangiaceae</taxon>
        <taxon>Nonomuraea</taxon>
    </lineage>
</organism>
<comment type="similarity">
    <text evidence="2">Belongs to the ABC transporter superfamily.</text>
</comment>
<dbReference type="Pfam" id="PF00005">
    <property type="entry name" value="ABC_tran"/>
    <property type="match status" value="1"/>
</dbReference>
<keyword evidence="3" id="KW-0813">Transport</keyword>
<dbReference type="InterPro" id="IPR001851">
    <property type="entry name" value="ABC_transp_permease"/>
</dbReference>
<keyword evidence="5 9" id="KW-0812">Transmembrane</keyword>
<dbReference type="SMART" id="SM00382">
    <property type="entry name" value="AAA"/>
    <property type="match status" value="1"/>
</dbReference>
<feature type="transmembrane region" description="Helical" evidence="9">
    <location>
        <begin position="390"/>
        <end position="409"/>
    </location>
</feature>
<evidence type="ECO:0000313" key="12">
    <source>
        <dbReference type="Proteomes" id="UP001596096"/>
    </source>
</evidence>
<dbReference type="PROSITE" id="PS50893">
    <property type="entry name" value="ABC_TRANSPORTER_2"/>
    <property type="match status" value="1"/>
</dbReference>
<feature type="domain" description="ABC transporter" evidence="10">
    <location>
        <begin position="713"/>
        <end position="938"/>
    </location>
</feature>
<accession>A0ABW1C0F1</accession>
<dbReference type="Pfam" id="PF02653">
    <property type="entry name" value="BPD_transp_2"/>
    <property type="match status" value="2"/>
</dbReference>
<keyword evidence="8 9" id="KW-0472">Membrane</keyword>
<dbReference type="EMBL" id="JBHSNW010000016">
    <property type="protein sequence ID" value="MFC5819058.1"/>
    <property type="molecule type" value="Genomic_DNA"/>
</dbReference>
<keyword evidence="4" id="KW-1003">Cell membrane</keyword>
<feature type="transmembrane region" description="Helical" evidence="9">
    <location>
        <begin position="490"/>
        <end position="509"/>
    </location>
</feature>
<name>A0ABW1C0F1_9ACTN</name>